<protein>
    <submittedName>
        <fullName evidence="1">Uncharacterized protein</fullName>
    </submittedName>
</protein>
<sequence>MTPGESCEVLLKGSATRLHLHRPGACTWHRLEAACRMHRSVQALARANRPHRWRQCLTLGQLLHVSGTQMCSGAERTSVICGHPGTRIYVSEQKNRGDVIYRETLPSIATMEMGLINVDNLTKVDLQRLCKKRGAEGGQEGFQS</sequence>
<proteinExistence type="predicted"/>
<name>A0AAV7QA95_PLEWA</name>
<accession>A0AAV7QA95</accession>
<dbReference type="AlphaFoldDB" id="A0AAV7QA95"/>
<keyword evidence="2" id="KW-1185">Reference proteome</keyword>
<dbReference type="Proteomes" id="UP001066276">
    <property type="component" value="Chromosome 6"/>
</dbReference>
<dbReference type="EMBL" id="JANPWB010000010">
    <property type="protein sequence ID" value="KAJ1137341.1"/>
    <property type="molecule type" value="Genomic_DNA"/>
</dbReference>
<organism evidence="1 2">
    <name type="scientific">Pleurodeles waltl</name>
    <name type="common">Iberian ribbed newt</name>
    <dbReference type="NCBI Taxonomy" id="8319"/>
    <lineage>
        <taxon>Eukaryota</taxon>
        <taxon>Metazoa</taxon>
        <taxon>Chordata</taxon>
        <taxon>Craniata</taxon>
        <taxon>Vertebrata</taxon>
        <taxon>Euteleostomi</taxon>
        <taxon>Amphibia</taxon>
        <taxon>Batrachia</taxon>
        <taxon>Caudata</taxon>
        <taxon>Salamandroidea</taxon>
        <taxon>Salamandridae</taxon>
        <taxon>Pleurodelinae</taxon>
        <taxon>Pleurodeles</taxon>
    </lineage>
</organism>
<gene>
    <name evidence="1" type="ORF">NDU88_003752</name>
</gene>
<comment type="caution">
    <text evidence="1">The sequence shown here is derived from an EMBL/GenBank/DDBJ whole genome shotgun (WGS) entry which is preliminary data.</text>
</comment>
<reference evidence="1" key="1">
    <citation type="journal article" date="2022" name="bioRxiv">
        <title>Sequencing and chromosome-scale assembly of the giantPleurodeles waltlgenome.</title>
        <authorList>
            <person name="Brown T."/>
            <person name="Elewa A."/>
            <person name="Iarovenko S."/>
            <person name="Subramanian E."/>
            <person name="Araus A.J."/>
            <person name="Petzold A."/>
            <person name="Susuki M."/>
            <person name="Suzuki K.-i.T."/>
            <person name="Hayashi T."/>
            <person name="Toyoda A."/>
            <person name="Oliveira C."/>
            <person name="Osipova E."/>
            <person name="Leigh N.D."/>
            <person name="Simon A."/>
            <person name="Yun M.H."/>
        </authorList>
    </citation>
    <scope>NUCLEOTIDE SEQUENCE</scope>
    <source>
        <strain evidence="1">20211129_DDA</strain>
        <tissue evidence="1">Liver</tissue>
    </source>
</reference>
<evidence type="ECO:0000313" key="2">
    <source>
        <dbReference type="Proteomes" id="UP001066276"/>
    </source>
</evidence>
<evidence type="ECO:0000313" key="1">
    <source>
        <dbReference type="EMBL" id="KAJ1137341.1"/>
    </source>
</evidence>